<dbReference type="Gene3D" id="1.25.40.20">
    <property type="entry name" value="Ankyrin repeat-containing domain"/>
    <property type="match status" value="1"/>
</dbReference>
<evidence type="ECO:0000256" key="11">
    <source>
        <dbReference type="ARBA" id="ARBA00023125"/>
    </source>
</evidence>
<feature type="region of interest" description="Disordered" evidence="16">
    <location>
        <begin position="400"/>
        <end position="422"/>
    </location>
</feature>
<evidence type="ECO:0000256" key="13">
    <source>
        <dbReference type="ARBA" id="ARBA00023163"/>
    </source>
</evidence>
<gene>
    <name evidence="18" type="ORF">SAY87_027488</name>
</gene>
<comment type="subcellular location">
    <subcellularLocation>
        <location evidence="1">Nucleus</location>
    </subcellularLocation>
</comment>
<evidence type="ECO:0000256" key="14">
    <source>
        <dbReference type="ARBA" id="ARBA00023242"/>
    </source>
</evidence>
<organism evidence="18 19">
    <name type="scientific">Trapa incisa</name>
    <dbReference type="NCBI Taxonomy" id="236973"/>
    <lineage>
        <taxon>Eukaryota</taxon>
        <taxon>Viridiplantae</taxon>
        <taxon>Streptophyta</taxon>
        <taxon>Embryophyta</taxon>
        <taxon>Tracheophyta</taxon>
        <taxon>Spermatophyta</taxon>
        <taxon>Magnoliopsida</taxon>
        <taxon>eudicotyledons</taxon>
        <taxon>Gunneridae</taxon>
        <taxon>Pentapetalae</taxon>
        <taxon>rosids</taxon>
        <taxon>malvids</taxon>
        <taxon>Myrtales</taxon>
        <taxon>Lythraceae</taxon>
        <taxon>Trapa</taxon>
    </lineage>
</organism>
<evidence type="ECO:0000256" key="9">
    <source>
        <dbReference type="ARBA" id="ARBA00023043"/>
    </source>
</evidence>
<dbReference type="InterPro" id="IPR013783">
    <property type="entry name" value="Ig-like_fold"/>
</dbReference>
<dbReference type="PROSITE" id="PS50297">
    <property type="entry name" value="ANK_REP_REGION"/>
    <property type="match status" value="1"/>
</dbReference>
<dbReference type="FunFam" id="1.20.5.190:FF:000003">
    <property type="entry name" value="Calmodulin-binding transcription activator 2"/>
    <property type="match status" value="1"/>
</dbReference>
<evidence type="ECO:0000256" key="4">
    <source>
        <dbReference type="ARBA" id="ARBA00022737"/>
    </source>
</evidence>
<keyword evidence="19" id="KW-1185">Reference proteome</keyword>
<reference evidence="18 19" key="1">
    <citation type="journal article" date="2023" name="Hortic Res">
        <title>Pangenome of water caltrop reveals structural variations and asymmetric subgenome divergence after allopolyploidization.</title>
        <authorList>
            <person name="Zhang X."/>
            <person name="Chen Y."/>
            <person name="Wang L."/>
            <person name="Yuan Y."/>
            <person name="Fang M."/>
            <person name="Shi L."/>
            <person name="Lu R."/>
            <person name="Comes H.P."/>
            <person name="Ma Y."/>
            <person name="Chen Y."/>
            <person name="Huang G."/>
            <person name="Zhou Y."/>
            <person name="Zheng Z."/>
            <person name="Qiu Y."/>
        </authorList>
    </citation>
    <scope>NUCLEOTIDE SEQUENCE [LARGE SCALE GENOMIC DNA]</scope>
    <source>
        <tissue evidence="18">Roots</tissue>
    </source>
</reference>
<dbReference type="InterPro" id="IPR002909">
    <property type="entry name" value="IPT_dom"/>
</dbReference>
<dbReference type="InterPro" id="IPR027417">
    <property type="entry name" value="P-loop_NTPase"/>
</dbReference>
<dbReference type="Pfam" id="PF03859">
    <property type="entry name" value="CG-1"/>
    <property type="match status" value="1"/>
</dbReference>
<name>A0AAN7JLT7_9MYRT</name>
<evidence type="ECO:0000313" key="19">
    <source>
        <dbReference type="Proteomes" id="UP001345219"/>
    </source>
</evidence>
<dbReference type="PROSITE" id="PS51437">
    <property type="entry name" value="CG_1"/>
    <property type="match status" value="1"/>
</dbReference>
<dbReference type="GO" id="GO:0006357">
    <property type="term" value="P:regulation of transcription by RNA polymerase II"/>
    <property type="evidence" value="ECO:0007669"/>
    <property type="project" value="TreeGrafter"/>
</dbReference>
<dbReference type="Proteomes" id="UP001345219">
    <property type="component" value="Chromosome 21"/>
</dbReference>
<keyword evidence="7" id="KW-0805">Transcription regulation</keyword>
<dbReference type="PROSITE" id="PS50088">
    <property type="entry name" value="ANK_REPEAT"/>
    <property type="match status" value="1"/>
</dbReference>
<sequence>MTESRRFLPAQNLDLEEILEEAQHRWLRPAEICEILRNYKKFNLTPEPLTKPPAGSLFLFDRKALRYFRKDGHRWRKKKDGKTVKEAHEKLRAGSVDVLHCYYAHGEDNECFQRRSYWMLDGKLEHIVLVHYREVKEGYKSSISHFVADRGLQDGGCEITPTCFPLEKSSLSTIQTPFATGTRNERIGQAISSELHDAGSLVSLNLSTPVTEVYCLSQNASHISSEKAEIPAASTNQSLPWFAEGNDNINTGPILAEIHSTNADRAPVQEFNVDRKLYAGQPGIADFHTHKQTHAALEADGKASAIASRNRIFDDPEIQRELAASHEVALENGPFQKCSPMMGYSAAPVKCKSNSARVNSNEELGDLRKLESFGRWMDNGVGQDCDDSLMASVSGNYWSTHNTETDGKEVSSPSFHTHLDTDSLPPSLSQEQLFSISDFSPDWAYSGIETKVLIVGTFLRSKDLSTKTKWGCMFGEIEVPAEILTNSSIRCIAPPHPPGHFPFYVTCNNRLACSEVREFEYREMPPISTNIDPYEEIRLQIHLAKLLYLNAEDQTFRCLYEKCNECEKRICMYPMKAVGEGDNDLEFSKLEHIYPRDAAFQCLFRNRLGQWLVSDIHEGAKGLNILDEEGQGVIHLTAALGYGWAMGPIIAAGVTPNFRDSHGRTGLHWASYFGREETVIALVQFGTDPSLVDDPTMSFPAGRTAADLASSRGHKGIAGYLAEVDLTSSLSKLNMGDDSIDNVNFASKRENDIASEIFSPSATHDEILSLRGTLAAVRKSAHAAALIQAAFHARSFHQRQSTKGSDSVVSEISTDLVALGFLHKLEKVGHFEDYLHSAAIKIQQKYRRWKGRKEFLKIRNQIVKVQALVRGHQVRKQYKKVVWSVSIVEKAILRWRRKRVGLRAFRVVKTEDASQIETENTDEYDYLRISRKQKFDGVERALARVKSMVRDPRARDQYMRMISKFDNCKMP</sequence>
<dbReference type="Gene3D" id="2.60.40.10">
    <property type="entry name" value="Immunoglobulins"/>
    <property type="match status" value="1"/>
</dbReference>
<protein>
    <recommendedName>
        <fullName evidence="17">CG-1 domain-containing protein</fullName>
    </recommendedName>
</protein>
<dbReference type="PROSITE" id="PS50096">
    <property type="entry name" value="IQ"/>
    <property type="match status" value="3"/>
</dbReference>
<keyword evidence="11" id="KW-0238">DNA-binding</keyword>
<comment type="similarity">
    <text evidence="2">Belongs to the CAMTA family.</text>
</comment>
<dbReference type="GO" id="GO:0005634">
    <property type="term" value="C:nucleus"/>
    <property type="evidence" value="ECO:0007669"/>
    <property type="project" value="UniProtKB-SubCell"/>
</dbReference>
<evidence type="ECO:0000256" key="6">
    <source>
        <dbReference type="ARBA" id="ARBA00022860"/>
    </source>
</evidence>
<keyword evidence="5" id="KW-0106">Calcium</keyword>
<evidence type="ECO:0000256" key="15">
    <source>
        <dbReference type="PROSITE-ProRule" id="PRU00023"/>
    </source>
</evidence>
<dbReference type="Pfam" id="PF00612">
    <property type="entry name" value="IQ"/>
    <property type="match status" value="2"/>
</dbReference>
<evidence type="ECO:0000256" key="3">
    <source>
        <dbReference type="ARBA" id="ARBA00022553"/>
    </source>
</evidence>
<dbReference type="SMART" id="SM01076">
    <property type="entry name" value="CG-1"/>
    <property type="match status" value="1"/>
</dbReference>
<evidence type="ECO:0000256" key="5">
    <source>
        <dbReference type="ARBA" id="ARBA00022837"/>
    </source>
</evidence>
<dbReference type="InterPro" id="IPR036770">
    <property type="entry name" value="Ankyrin_rpt-contain_sf"/>
</dbReference>
<feature type="repeat" description="ANK" evidence="15">
    <location>
        <begin position="662"/>
        <end position="694"/>
    </location>
</feature>
<dbReference type="EMBL" id="JAXIOK010000018">
    <property type="protein sequence ID" value="KAK4750039.1"/>
    <property type="molecule type" value="Genomic_DNA"/>
</dbReference>
<dbReference type="SMART" id="SM00015">
    <property type="entry name" value="IQ"/>
    <property type="match status" value="3"/>
</dbReference>
<keyword evidence="9 15" id="KW-0040">ANK repeat</keyword>
<dbReference type="GO" id="GO:0003690">
    <property type="term" value="F:double-stranded DNA binding"/>
    <property type="evidence" value="ECO:0007669"/>
    <property type="project" value="TreeGrafter"/>
</dbReference>
<dbReference type="SUPFAM" id="SSF81296">
    <property type="entry name" value="E set domains"/>
    <property type="match status" value="1"/>
</dbReference>
<dbReference type="InterPro" id="IPR014756">
    <property type="entry name" value="Ig_E-set"/>
</dbReference>
<dbReference type="GO" id="GO:0005516">
    <property type="term" value="F:calmodulin binding"/>
    <property type="evidence" value="ECO:0007669"/>
    <property type="project" value="UniProtKB-KW"/>
</dbReference>
<keyword evidence="6" id="KW-0112">Calmodulin-binding</keyword>
<comment type="caution">
    <text evidence="18">The sequence shown here is derived from an EMBL/GenBank/DDBJ whole genome shotgun (WGS) entry which is preliminary data.</text>
</comment>
<dbReference type="InterPro" id="IPR005559">
    <property type="entry name" value="CG-1_dom"/>
</dbReference>
<keyword evidence="10" id="KW-0175">Coiled coil</keyword>
<keyword evidence="12" id="KW-0010">Activator</keyword>
<dbReference type="AlphaFoldDB" id="A0AAN7JLT7"/>
<keyword evidence="4" id="KW-0677">Repeat</keyword>
<keyword evidence="14" id="KW-0539">Nucleus</keyword>
<keyword evidence="3" id="KW-0597">Phosphoprotein</keyword>
<evidence type="ECO:0000256" key="12">
    <source>
        <dbReference type="ARBA" id="ARBA00023159"/>
    </source>
</evidence>
<dbReference type="PANTHER" id="PTHR23335:SF0">
    <property type="entry name" value="CALMODULIN-BINDING TRANSCRIPTION ACTIVATOR 2-LIKE ISOFORM X1"/>
    <property type="match status" value="1"/>
</dbReference>
<evidence type="ECO:0000256" key="7">
    <source>
        <dbReference type="ARBA" id="ARBA00023015"/>
    </source>
</evidence>
<dbReference type="SUPFAM" id="SSF52540">
    <property type="entry name" value="P-loop containing nucleoside triphosphate hydrolases"/>
    <property type="match status" value="1"/>
</dbReference>
<dbReference type="InterPro" id="IPR002110">
    <property type="entry name" value="Ankyrin_rpt"/>
</dbReference>
<dbReference type="SUPFAM" id="SSF48403">
    <property type="entry name" value="Ankyrin repeat"/>
    <property type="match status" value="1"/>
</dbReference>
<feature type="domain" description="CG-1" evidence="17">
    <location>
        <begin position="15"/>
        <end position="141"/>
    </location>
</feature>
<dbReference type="FunFam" id="2.60.40.10:FF:000314">
    <property type="entry name" value="Calmodulin-binding transcription activator 2"/>
    <property type="match status" value="1"/>
</dbReference>
<dbReference type="InterPro" id="IPR000048">
    <property type="entry name" value="IQ_motif_EF-hand-BS"/>
</dbReference>
<evidence type="ECO:0000256" key="8">
    <source>
        <dbReference type="ARBA" id="ARBA00023016"/>
    </source>
</evidence>
<dbReference type="Pfam" id="PF01833">
    <property type="entry name" value="TIG"/>
    <property type="match status" value="1"/>
</dbReference>
<evidence type="ECO:0000256" key="16">
    <source>
        <dbReference type="SAM" id="MobiDB-lite"/>
    </source>
</evidence>
<dbReference type="Gene3D" id="1.20.5.190">
    <property type="match status" value="1"/>
</dbReference>
<dbReference type="SMART" id="SM00248">
    <property type="entry name" value="ANK"/>
    <property type="match status" value="2"/>
</dbReference>
<keyword evidence="8" id="KW-0346">Stress response</keyword>
<dbReference type="GO" id="GO:0009409">
    <property type="term" value="P:response to cold"/>
    <property type="evidence" value="ECO:0007669"/>
    <property type="project" value="UniProtKB-ARBA"/>
</dbReference>
<accession>A0AAN7JLT7</accession>
<keyword evidence="13" id="KW-0804">Transcription</keyword>
<evidence type="ECO:0000256" key="10">
    <source>
        <dbReference type="ARBA" id="ARBA00023054"/>
    </source>
</evidence>
<evidence type="ECO:0000256" key="1">
    <source>
        <dbReference type="ARBA" id="ARBA00004123"/>
    </source>
</evidence>
<dbReference type="Pfam" id="PF00023">
    <property type="entry name" value="Ank"/>
    <property type="match status" value="1"/>
</dbReference>
<evidence type="ECO:0000256" key="2">
    <source>
        <dbReference type="ARBA" id="ARBA00008267"/>
    </source>
</evidence>
<dbReference type="GO" id="GO:0003712">
    <property type="term" value="F:transcription coregulator activity"/>
    <property type="evidence" value="ECO:0007669"/>
    <property type="project" value="TreeGrafter"/>
</dbReference>
<evidence type="ECO:0000259" key="17">
    <source>
        <dbReference type="PROSITE" id="PS51437"/>
    </source>
</evidence>
<evidence type="ECO:0000313" key="18">
    <source>
        <dbReference type="EMBL" id="KAK4750039.1"/>
    </source>
</evidence>
<proteinExistence type="inferred from homology"/>
<dbReference type="PANTHER" id="PTHR23335">
    <property type="entry name" value="CALMODULIN-BINDING TRANSCRIPTION ACTIVATOR CAMTA"/>
    <property type="match status" value="1"/>
</dbReference>